<gene>
    <name evidence="2" type="ORF">ERX27_02405</name>
</gene>
<dbReference type="EMBL" id="SCWA01000003">
    <property type="protein sequence ID" value="TDL98649.1"/>
    <property type="molecule type" value="Genomic_DNA"/>
</dbReference>
<keyword evidence="1" id="KW-0812">Transmembrane</keyword>
<comment type="caution">
    <text evidence="2">The sequence shown here is derived from an EMBL/GenBank/DDBJ whole genome shotgun (WGS) entry which is preliminary data.</text>
</comment>
<dbReference type="AlphaFoldDB" id="A0A4R6BFQ8"/>
<name>A0A4R6BFQ8_9STAP</name>
<keyword evidence="3" id="KW-1185">Reference proteome</keyword>
<evidence type="ECO:0000313" key="2">
    <source>
        <dbReference type="EMBL" id="TDL98649.1"/>
    </source>
</evidence>
<evidence type="ECO:0008006" key="4">
    <source>
        <dbReference type="Google" id="ProtNLM"/>
    </source>
</evidence>
<organism evidence="2 3">
    <name type="scientific">Macrococcus brunensis</name>
    <dbReference type="NCBI Taxonomy" id="198483"/>
    <lineage>
        <taxon>Bacteria</taxon>
        <taxon>Bacillati</taxon>
        <taxon>Bacillota</taxon>
        <taxon>Bacilli</taxon>
        <taxon>Bacillales</taxon>
        <taxon>Staphylococcaceae</taxon>
        <taxon>Macrococcus</taxon>
    </lineage>
</organism>
<sequence length="63" mass="7155">MRPEEERERLRQEELKRNVAGNTFNDAQHGLNDLTGSVSTKMMGMGIVFLLLLILAGWLIFGH</sequence>
<protein>
    <recommendedName>
        <fullName evidence="4">Phage capsid protein</fullName>
    </recommendedName>
</protein>
<dbReference type="InterPro" id="IPR045946">
    <property type="entry name" value="DUF6366"/>
</dbReference>
<feature type="transmembrane region" description="Helical" evidence="1">
    <location>
        <begin position="42"/>
        <end position="61"/>
    </location>
</feature>
<dbReference type="Pfam" id="PF19893">
    <property type="entry name" value="DUF6366"/>
    <property type="match status" value="1"/>
</dbReference>
<keyword evidence="1" id="KW-0472">Membrane</keyword>
<dbReference type="RefSeq" id="WP_133431242.1">
    <property type="nucleotide sequence ID" value="NZ_CP092179.1"/>
</dbReference>
<evidence type="ECO:0000256" key="1">
    <source>
        <dbReference type="SAM" id="Phobius"/>
    </source>
</evidence>
<dbReference type="Proteomes" id="UP000295310">
    <property type="component" value="Unassembled WGS sequence"/>
</dbReference>
<accession>A0A4R6BFQ8</accession>
<proteinExistence type="predicted"/>
<keyword evidence="1" id="KW-1133">Transmembrane helix</keyword>
<reference evidence="2 3" key="1">
    <citation type="submission" date="2019-01" db="EMBL/GenBank/DDBJ databases">
        <title>Draft genome sequences of the type strains of six Macrococcus species.</title>
        <authorList>
            <person name="Mazhar S."/>
            <person name="Altermann E."/>
            <person name="Hill C."/>
            <person name="Mcauliffe O."/>
        </authorList>
    </citation>
    <scope>NUCLEOTIDE SEQUENCE [LARGE SCALE GENOMIC DNA]</scope>
    <source>
        <strain evidence="2 3">CCM4811</strain>
    </source>
</reference>
<evidence type="ECO:0000313" key="3">
    <source>
        <dbReference type="Proteomes" id="UP000295310"/>
    </source>
</evidence>